<keyword evidence="1" id="KW-0812">Transmembrane</keyword>
<dbReference type="AlphaFoldDB" id="A0A4R6DDD2"/>
<evidence type="ECO:0000313" key="3">
    <source>
        <dbReference type="Proteomes" id="UP000295764"/>
    </source>
</evidence>
<reference evidence="2 3" key="1">
    <citation type="submission" date="2019-03" db="EMBL/GenBank/DDBJ databases">
        <title>Genomic analyses of the natural microbiome of Caenorhabditis elegans.</title>
        <authorList>
            <person name="Samuel B."/>
        </authorList>
    </citation>
    <scope>NUCLEOTIDE SEQUENCE [LARGE SCALE GENOMIC DNA]</scope>
    <source>
        <strain evidence="2 3">JUb65</strain>
    </source>
</reference>
<feature type="transmembrane region" description="Helical" evidence="1">
    <location>
        <begin position="168"/>
        <end position="187"/>
    </location>
</feature>
<dbReference type="Gene3D" id="3.40.50.2000">
    <property type="entry name" value="Glycogen Phosphorylase B"/>
    <property type="match status" value="1"/>
</dbReference>
<dbReference type="EMBL" id="SNVW01000012">
    <property type="protein sequence ID" value="TDN42410.1"/>
    <property type="molecule type" value="Genomic_DNA"/>
</dbReference>
<keyword evidence="1" id="KW-0472">Membrane</keyword>
<accession>A0A4R6DDD2</accession>
<dbReference type="Proteomes" id="UP000295764">
    <property type="component" value="Unassembled WGS sequence"/>
</dbReference>
<evidence type="ECO:0000313" key="2">
    <source>
        <dbReference type="EMBL" id="TDN42410.1"/>
    </source>
</evidence>
<comment type="caution">
    <text evidence="2">The sequence shown here is derived from an EMBL/GenBank/DDBJ whole genome shotgun (WGS) entry which is preliminary data.</text>
</comment>
<protein>
    <submittedName>
        <fullName evidence="2">Uncharacterized protein</fullName>
    </submittedName>
</protein>
<dbReference type="OrthoDB" id="9825112at2"/>
<dbReference type="SUPFAM" id="SSF53756">
    <property type="entry name" value="UDP-Glycosyltransferase/glycogen phosphorylase"/>
    <property type="match status" value="1"/>
</dbReference>
<keyword evidence="1" id="KW-1133">Transmembrane helix</keyword>
<organism evidence="2 3">
    <name type="scientific">Curtobacterium flaccumfaciens</name>
    <dbReference type="NCBI Taxonomy" id="2035"/>
    <lineage>
        <taxon>Bacteria</taxon>
        <taxon>Bacillati</taxon>
        <taxon>Actinomycetota</taxon>
        <taxon>Actinomycetes</taxon>
        <taxon>Micrococcales</taxon>
        <taxon>Microbacteriaceae</taxon>
        <taxon>Curtobacterium</taxon>
    </lineage>
</organism>
<sequence length="192" mass="20022">MHEQRASRSGSEGRHRWTNPLTDGWEYRWNVLVALPDRDPETLDAVLASIGASQANTVVRLAEGSGTPSTEPSRNLVYAVDEALPELLEGMDVAVVSGDALTALAAAQHRVPVVVFPASDAQDGVGRALASVGAGVVVRSAAEVGQAIRAIASDGSRGPRMRGLARQLGAVTVLLAALGTSALRLVARTRAR</sequence>
<evidence type="ECO:0000256" key="1">
    <source>
        <dbReference type="SAM" id="Phobius"/>
    </source>
</evidence>
<proteinExistence type="predicted"/>
<name>A0A4R6DDD2_9MICO</name>
<gene>
    <name evidence="2" type="ORF">EDF64_11253</name>
</gene>
<dbReference type="RefSeq" id="WP_133520794.1">
    <property type="nucleotide sequence ID" value="NZ_SNVW01000012.1"/>
</dbReference>